<dbReference type="EMBL" id="JBCLYO010000008">
    <property type="protein sequence ID" value="KAL0086559.1"/>
    <property type="molecule type" value="Genomic_DNA"/>
</dbReference>
<keyword evidence="1" id="KW-0472">Membrane</keyword>
<name>A0ABR3B0Z6_PHYBL</name>
<feature type="transmembrane region" description="Helical" evidence="1">
    <location>
        <begin position="37"/>
        <end position="53"/>
    </location>
</feature>
<reference evidence="2 3" key="1">
    <citation type="submission" date="2024-04" db="EMBL/GenBank/DDBJ databases">
        <title>Symmetric and asymmetric DNA N6-adenine methylation regulates different biological responses in Mucorales.</title>
        <authorList>
            <consortium name="Lawrence Berkeley National Laboratory"/>
            <person name="Lax C."/>
            <person name="Mondo S.J."/>
            <person name="Osorio-Concepcion M."/>
            <person name="Muszewska A."/>
            <person name="Corrochano-Luque M."/>
            <person name="Gutierrez G."/>
            <person name="Riley R."/>
            <person name="Lipzen A."/>
            <person name="Guo J."/>
            <person name="Hundley H."/>
            <person name="Amirebrahimi M."/>
            <person name="Ng V."/>
            <person name="Lorenzo-Gutierrez D."/>
            <person name="Binder U."/>
            <person name="Yang J."/>
            <person name="Song Y."/>
            <person name="Canovas D."/>
            <person name="Navarro E."/>
            <person name="Freitag M."/>
            <person name="Gabaldon T."/>
            <person name="Grigoriev I.V."/>
            <person name="Corrochano L.M."/>
            <person name="Nicolas F.E."/>
            <person name="Garre V."/>
        </authorList>
    </citation>
    <scope>NUCLEOTIDE SEQUENCE [LARGE SCALE GENOMIC DNA]</scope>
    <source>
        <strain evidence="2 3">L51</strain>
    </source>
</reference>
<keyword evidence="1" id="KW-1133">Transmembrane helix</keyword>
<comment type="caution">
    <text evidence="2">The sequence shown here is derived from an EMBL/GenBank/DDBJ whole genome shotgun (WGS) entry which is preliminary data.</text>
</comment>
<evidence type="ECO:0000313" key="3">
    <source>
        <dbReference type="Proteomes" id="UP001448207"/>
    </source>
</evidence>
<sequence>MRTLLVHSIPHTLFCLYFIHISLFLFISHLSSLFSPFAFHIYLFIFVSSLSLFL</sequence>
<proteinExistence type="predicted"/>
<evidence type="ECO:0000256" key="1">
    <source>
        <dbReference type="SAM" id="Phobius"/>
    </source>
</evidence>
<keyword evidence="3" id="KW-1185">Reference proteome</keyword>
<gene>
    <name evidence="2" type="ORF">J3Q64DRAFT_1740552</name>
</gene>
<protein>
    <submittedName>
        <fullName evidence="2">Uncharacterized protein</fullName>
    </submittedName>
</protein>
<keyword evidence="1" id="KW-0812">Transmembrane</keyword>
<accession>A0ABR3B0Z6</accession>
<organism evidence="2 3">
    <name type="scientific">Phycomyces blakesleeanus</name>
    <dbReference type="NCBI Taxonomy" id="4837"/>
    <lineage>
        <taxon>Eukaryota</taxon>
        <taxon>Fungi</taxon>
        <taxon>Fungi incertae sedis</taxon>
        <taxon>Mucoromycota</taxon>
        <taxon>Mucoromycotina</taxon>
        <taxon>Mucoromycetes</taxon>
        <taxon>Mucorales</taxon>
        <taxon>Phycomycetaceae</taxon>
        <taxon>Phycomyces</taxon>
    </lineage>
</organism>
<evidence type="ECO:0000313" key="2">
    <source>
        <dbReference type="EMBL" id="KAL0086559.1"/>
    </source>
</evidence>
<feature type="transmembrane region" description="Helical" evidence="1">
    <location>
        <begin position="12"/>
        <end position="31"/>
    </location>
</feature>
<dbReference type="Proteomes" id="UP001448207">
    <property type="component" value="Unassembled WGS sequence"/>
</dbReference>